<name>A0A8S5PRF7_9CAUD</name>
<evidence type="ECO:0000313" key="1">
    <source>
        <dbReference type="EMBL" id="DAE09735.1"/>
    </source>
</evidence>
<organism evidence="1">
    <name type="scientific">Myoviridae sp. ctjhW4</name>
    <dbReference type="NCBI Taxonomy" id="2825162"/>
    <lineage>
        <taxon>Viruses</taxon>
        <taxon>Duplodnaviria</taxon>
        <taxon>Heunggongvirae</taxon>
        <taxon>Uroviricota</taxon>
        <taxon>Caudoviricetes</taxon>
    </lineage>
</organism>
<reference evidence="1" key="1">
    <citation type="journal article" date="2021" name="Proc. Natl. Acad. Sci. U.S.A.">
        <title>A Catalog of Tens of Thousands of Viruses from Human Metagenomes Reveals Hidden Associations with Chronic Diseases.</title>
        <authorList>
            <person name="Tisza M.J."/>
            <person name="Buck C.B."/>
        </authorList>
    </citation>
    <scope>NUCLEOTIDE SEQUENCE</scope>
    <source>
        <strain evidence="1">CtjhW4</strain>
    </source>
</reference>
<accession>A0A8S5PRF7</accession>
<protein>
    <submittedName>
        <fullName evidence="1">Porcine arterivirus-type cysteine proteinase alpha</fullName>
    </submittedName>
</protein>
<dbReference type="EMBL" id="BK015491">
    <property type="protein sequence ID" value="DAE09735.1"/>
    <property type="molecule type" value="Genomic_DNA"/>
</dbReference>
<proteinExistence type="predicted"/>
<sequence length="30" mass="3308">MVGISKRSKNCISSSCCWYSSIYTVYGING</sequence>